<comment type="caution">
    <text evidence="2">The sequence shown here is derived from an EMBL/GenBank/DDBJ whole genome shotgun (WGS) entry which is preliminary data.</text>
</comment>
<protein>
    <submittedName>
        <fullName evidence="2">Uncharacterized protein</fullName>
    </submittedName>
</protein>
<proteinExistence type="predicted"/>
<feature type="signal peptide" evidence="1">
    <location>
        <begin position="1"/>
        <end position="18"/>
    </location>
</feature>
<name>A0A2G5TE26_9PELO</name>
<evidence type="ECO:0000256" key="1">
    <source>
        <dbReference type="SAM" id="SignalP"/>
    </source>
</evidence>
<dbReference type="EMBL" id="PDUG01000005">
    <property type="protein sequence ID" value="PIC25595.1"/>
    <property type="molecule type" value="Genomic_DNA"/>
</dbReference>
<keyword evidence="3" id="KW-1185">Reference proteome</keyword>
<dbReference type="OrthoDB" id="5816070at2759"/>
<dbReference type="Proteomes" id="UP000230233">
    <property type="component" value="Chromosome V"/>
</dbReference>
<evidence type="ECO:0000313" key="3">
    <source>
        <dbReference type="Proteomes" id="UP000230233"/>
    </source>
</evidence>
<gene>
    <name evidence="2" type="primary">Cni-Y51H4A.8</name>
    <name evidence="2" type="synonym">Cnig_chr_V.g18471</name>
    <name evidence="2" type="ORF">B9Z55_018471</name>
</gene>
<reference evidence="3" key="1">
    <citation type="submission" date="2017-10" db="EMBL/GenBank/DDBJ databases">
        <title>Rapid genome shrinkage in a self-fertile nematode reveals novel sperm competition proteins.</title>
        <authorList>
            <person name="Yin D."/>
            <person name="Schwarz E.M."/>
            <person name="Thomas C.G."/>
            <person name="Felde R.L."/>
            <person name="Korf I.F."/>
            <person name="Cutter A.D."/>
            <person name="Schartner C.M."/>
            <person name="Ralston E.J."/>
            <person name="Meyer B.J."/>
            <person name="Haag E.S."/>
        </authorList>
    </citation>
    <scope>NUCLEOTIDE SEQUENCE [LARGE SCALE GENOMIC DNA]</scope>
    <source>
        <strain evidence="3">JU1422</strain>
    </source>
</reference>
<evidence type="ECO:0000313" key="2">
    <source>
        <dbReference type="EMBL" id="PIC25595.1"/>
    </source>
</evidence>
<accession>A0A2G5TE26</accession>
<keyword evidence="1" id="KW-0732">Signal</keyword>
<sequence length="186" mass="19990">MLKIATFIIFLIAAHTEGCGPGTGTLGSKATFDFVMNPAILYTYCEQEEGCTFVQLSADYANRTVKSDVQSSINEVLQANSIPLNDVNPPTITYSAKNVIVAAAGTTTCAKAGEAIPVDKTLYYLCIDVGGTVKPEEFKVDLTVQITAISQIYQSQWNMLASQVADKVAAKHGANFYPDTVVTVYN</sequence>
<organism evidence="2 3">
    <name type="scientific">Caenorhabditis nigoni</name>
    <dbReference type="NCBI Taxonomy" id="1611254"/>
    <lineage>
        <taxon>Eukaryota</taxon>
        <taxon>Metazoa</taxon>
        <taxon>Ecdysozoa</taxon>
        <taxon>Nematoda</taxon>
        <taxon>Chromadorea</taxon>
        <taxon>Rhabditida</taxon>
        <taxon>Rhabditina</taxon>
        <taxon>Rhabditomorpha</taxon>
        <taxon>Rhabditoidea</taxon>
        <taxon>Rhabditidae</taxon>
        <taxon>Peloderinae</taxon>
        <taxon>Caenorhabditis</taxon>
    </lineage>
</organism>
<dbReference type="AlphaFoldDB" id="A0A2G5TE26"/>
<feature type="chain" id="PRO_5013969405" evidence="1">
    <location>
        <begin position="19"/>
        <end position="186"/>
    </location>
</feature>